<name>A0A1G7TWI8_9SPHI</name>
<comment type="caution">
    <text evidence="2">Lacks conserved residue(s) required for the propagation of feature annotation.</text>
</comment>
<organism evidence="4 5">
    <name type="scientific">Pedobacter terrae</name>
    <dbReference type="NCBI Taxonomy" id="405671"/>
    <lineage>
        <taxon>Bacteria</taxon>
        <taxon>Pseudomonadati</taxon>
        <taxon>Bacteroidota</taxon>
        <taxon>Sphingobacteriia</taxon>
        <taxon>Sphingobacteriales</taxon>
        <taxon>Sphingobacteriaceae</taxon>
        <taxon>Pedobacter</taxon>
    </lineage>
</organism>
<dbReference type="PANTHER" id="PTHR10302">
    <property type="entry name" value="SINGLE-STRANDED DNA-BINDING PROTEIN"/>
    <property type="match status" value="1"/>
</dbReference>
<proteinExistence type="inferred from homology"/>
<dbReference type="STRING" id="405671.SAMN05421827_10651"/>
<dbReference type="InterPro" id="IPR000424">
    <property type="entry name" value="Primosome_PriB/ssb"/>
</dbReference>
<dbReference type="SUPFAM" id="SSF50249">
    <property type="entry name" value="Nucleic acid-binding proteins"/>
    <property type="match status" value="1"/>
</dbReference>
<dbReference type="PIRSF" id="PIRSF002070">
    <property type="entry name" value="SSB"/>
    <property type="match status" value="1"/>
</dbReference>
<dbReference type="Proteomes" id="UP000199643">
    <property type="component" value="Unassembled WGS sequence"/>
</dbReference>
<dbReference type="AlphaFoldDB" id="A0A1G7TWI8"/>
<accession>A0A1G7TWI8</accession>
<evidence type="ECO:0000313" key="4">
    <source>
        <dbReference type="EMBL" id="SDG39099.1"/>
    </source>
</evidence>
<dbReference type="PANTHER" id="PTHR10302:SF0">
    <property type="entry name" value="SINGLE-STRANDED DNA-BINDING PROTEIN, MITOCHONDRIAL"/>
    <property type="match status" value="1"/>
</dbReference>
<keyword evidence="1 2" id="KW-0238">DNA-binding</keyword>
<dbReference type="PROSITE" id="PS50935">
    <property type="entry name" value="SSB"/>
    <property type="match status" value="1"/>
</dbReference>
<dbReference type="OrthoDB" id="9809878at2"/>
<evidence type="ECO:0000256" key="1">
    <source>
        <dbReference type="ARBA" id="ARBA00023125"/>
    </source>
</evidence>
<dbReference type="Pfam" id="PF00436">
    <property type="entry name" value="SSB"/>
    <property type="match status" value="1"/>
</dbReference>
<keyword evidence="5" id="KW-1185">Reference proteome</keyword>
<evidence type="ECO:0000256" key="3">
    <source>
        <dbReference type="PIRNR" id="PIRNR002070"/>
    </source>
</evidence>
<gene>
    <name evidence="4" type="ORF">SAMN05421827_10651</name>
</gene>
<evidence type="ECO:0000313" key="5">
    <source>
        <dbReference type="Proteomes" id="UP000199643"/>
    </source>
</evidence>
<dbReference type="CDD" id="cd04496">
    <property type="entry name" value="SSB_OBF"/>
    <property type="match status" value="1"/>
</dbReference>
<dbReference type="InterPro" id="IPR011344">
    <property type="entry name" value="ssDNA-bd"/>
</dbReference>
<dbReference type="EMBL" id="FNCH01000006">
    <property type="protein sequence ID" value="SDG39099.1"/>
    <property type="molecule type" value="Genomic_DNA"/>
</dbReference>
<dbReference type="HAMAP" id="MF_00984">
    <property type="entry name" value="SSB"/>
    <property type="match status" value="1"/>
</dbReference>
<reference evidence="5" key="1">
    <citation type="submission" date="2016-10" db="EMBL/GenBank/DDBJ databases">
        <authorList>
            <person name="Varghese N."/>
            <person name="Submissions S."/>
        </authorList>
    </citation>
    <scope>NUCLEOTIDE SEQUENCE [LARGE SCALE GENOMIC DNA]</scope>
    <source>
        <strain evidence="5">DSM 17933</strain>
    </source>
</reference>
<evidence type="ECO:0000256" key="2">
    <source>
        <dbReference type="HAMAP-Rule" id="MF_00984"/>
    </source>
</evidence>
<dbReference type="GO" id="GO:0006260">
    <property type="term" value="P:DNA replication"/>
    <property type="evidence" value="ECO:0007669"/>
    <property type="project" value="InterPro"/>
</dbReference>
<sequence length="115" mass="12696">MESAVNKVVLSGFAGADAEVKNFGSQKLAKVNLAINENYRNSSGDEVKRVQWFNLIFWNAKAELAEAQVKKGTALTIEGRLQTNSYDGADGKKRYAIEIVVGDIIIKEKETKQAF</sequence>
<dbReference type="RefSeq" id="WP_090499087.1">
    <property type="nucleotide sequence ID" value="NZ_FNCH01000006.1"/>
</dbReference>
<comment type="subunit">
    <text evidence="2">Homotetramer.</text>
</comment>
<protein>
    <recommendedName>
        <fullName evidence="2 3">Single-stranded DNA-binding protein</fullName>
        <shortName evidence="2">SSB</shortName>
    </recommendedName>
</protein>
<dbReference type="GO" id="GO:0009295">
    <property type="term" value="C:nucleoid"/>
    <property type="evidence" value="ECO:0007669"/>
    <property type="project" value="TreeGrafter"/>
</dbReference>
<dbReference type="Gene3D" id="2.40.50.140">
    <property type="entry name" value="Nucleic acid-binding proteins"/>
    <property type="match status" value="1"/>
</dbReference>
<dbReference type="GO" id="GO:0003697">
    <property type="term" value="F:single-stranded DNA binding"/>
    <property type="evidence" value="ECO:0007669"/>
    <property type="project" value="UniProtKB-UniRule"/>
</dbReference>
<dbReference type="NCBIfam" id="TIGR00621">
    <property type="entry name" value="ssb"/>
    <property type="match status" value="1"/>
</dbReference>
<dbReference type="InterPro" id="IPR012340">
    <property type="entry name" value="NA-bd_OB-fold"/>
</dbReference>